<sequence>MSKLDLLAGALVTVIWGANFSVIGLGLQSLDPFLLTLLRFTFCAIPLVFFIRRPRGVSYCTLATYGVLFGAGLWGVVNIAMYNGLSAGMSSVFLQFSAFFTIVLSGLFLNESINRVHMAGMAFAVAGLLLILYLSNKTSTTLGIVLVLLAAVAWSVCNLIVKVKKPADMIAFIVWSSLFSLPVLLLMTLWFEGLRPFENLLEDFTWGAGFSIFFQCYITTIGGYLVWNNLMKKYPASMVAPLSLIVPVSGILASWLFFDERLSLGQFLAIGLVFVGIAIFVNSAKIAVGLARR</sequence>
<feature type="domain" description="EamA" evidence="6">
    <location>
        <begin position="7"/>
        <end position="132"/>
    </location>
</feature>
<feature type="transmembrane region" description="Helical" evidence="5">
    <location>
        <begin position="33"/>
        <end position="50"/>
    </location>
</feature>
<dbReference type="AlphaFoldDB" id="A0A7Y8EMT6"/>
<feature type="transmembrane region" description="Helical" evidence="5">
    <location>
        <begin position="206"/>
        <end position="227"/>
    </location>
</feature>
<feature type="transmembrane region" description="Helical" evidence="5">
    <location>
        <begin position="170"/>
        <end position="191"/>
    </location>
</feature>
<evidence type="ECO:0000256" key="2">
    <source>
        <dbReference type="ARBA" id="ARBA00022692"/>
    </source>
</evidence>
<keyword evidence="2 5" id="KW-0812">Transmembrane</keyword>
<reference evidence="7 8" key="1">
    <citation type="submission" date="2020-04" db="EMBL/GenBank/DDBJ databases">
        <title>Molecular characterization of pseudomonads from Agaricus bisporus reveal novel blotch 2 pathogens in Western Europe.</title>
        <authorList>
            <person name="Taparia T."/>
            <person name="Krijger M."/>
            <person name="Haynes E."/>
            <person name="Elpinstone J.G."/>
            <person name="Noble R."/>
            <person name="Van Der Wolf J."/>
        </authorList>
    </citation>
    <scope>NUCLEOTIDE SEQUENCE [LARGE SCALE GENOMIC DNA]</scope>
    <source>
        <strain evidence="7 8">IPO3782</strain>
    </source>
</reference>
<feature type="transmembrane region" description="Helical" evidence="5">
    <location>
        <begin position="116"/>
        <end position="135"/>
    </location>
</feature>
<evidence type="ECO:0000256" key="5">
    <source>
        <dbReference type="SAM" id="Phobius"/>
    </source>
</evidence>
<dbReference type="EMBL" id="JACARG010000090">
    <property type="protein sequence ID" value="NWE17504.1"/>
    <property type="molecule type" value="Genomic_DNA"/>
</dbReference>
<dbReference type="Proteomes" id="UP000531950">
    <property type="component" value="Unassembled WGS sequence"/>
</dbReference>
<accession>A0A7Y8EMT6</accession>
<evidence type="ECO:0000313" key="8">
    <source>
        <dbReference type="Proteomes" id="UP000531950"/>
    </source>
</evidence>
<feature type="transmembrane region" description="Helical" evidence="5">
    <location>
        <begin position="62"/>
        <end position="82"/>
    </location>
</feature>
<evidence type="ECO:0000256" key="4">
    <source>
        <dbReference type="ARBA" id="ARBA00023136"/>
    </source>
</evidence>
<feature type="transmembrane region" description="Helical" evidence="5">
    <location>
        <begin position="239"/>
        <end position="258"/>
    </location>
</feature>
<evidence type="ECO:0000259" key="6">
    <source>
        <dbReference type="Pfam" id="PF00892"/>
    </source>
</evidence>
<dbReference type="Pfam" id="PF00892">
    <property type="entry name" value="EamA"/>
    <property type="match status" value="2"/>
</dbReference>
<feature type="transmembrane region" description="Helical" evidence="5">
    <location>
        <begin position="141"/>
        <end position="161"/>
    </location>
</feature>
<feature type="domain" description="EamA" evidence="6">
    <location>
        <begin position="142"/>
        <end position="280"/>
    </location>
</feature>
<dbReference type="PANTHER" id="PTHR32322">
    <property type="entry name" value="INNER MEMBRANE TRANSPORTER"/>
    <property type="match status" value="1"/>
</dbReference>
<evidence type="ECO:0000313" key="7">
    <source>
        <dbReference type="EMBL" id="NWE17504.1"/>
    </source>
</evidence>
<feature type="transmembrane region" description="Helical" evidence="5">
    <location>
        <begin position="7"/>
        <end position="27"/>
    </location>
</feature>
<feature type="transmembrane region" description="Helical" evidence="5">
    <location>
        <begin position="264"/>
        <end position="284"/>
    </location>
</feature>
<keyword evidence="3 5" id="KW-1133">Transmembrane helix</keyword>
<feature type="transmembrane region" description="Helical" evidence="5">
    <location>
        <begin position="88"/>
        <end position="109"/>
    </location>
</feature>
<comment type="subcellular location">
    <subcellularLocation>
        <location evidence="1">Membrane</location>
        <topology evidence="1">Multi-pass membrane protein</topology>
    </subcellularLocation>
</comment>
<protein>
    <submittedName>
        <fullName evidence="7">EamA family transporter</fullName>
    </submittedName>
</protein>
<dbReference type="InterPro" id="IPR037185">
    <property type="entry name" value="EmrE-like"/>
</dbReference>
<dbReference type="InterPro" id="IPR000620">
    <property type="entry name" value="EamA_dom"/>
</dbReference>
<dbReference type="GO" id="GO:0016020">
    <property type="term" value="C:membrane"/>
    <property type="evidence" value="ECO:0007669"/>
    <property type="project" value="UniProtKB-SubCell"/>
</dbReference>
<organism evidence="7 8">
    <name type="scientific">Pseudomonas yamanorum</name>
    <dbReference type="NCBI Taxonomy" id="515393"/>
    <lineage>
        <taxon>Bacteria</taxon>
        <taxon>Pseudomonadati</taxon>
        <taxon>Pseudomonadota</taxon>
        <taxon>Gammaproteobacteria</taxon>
        <taxon>Pseudomonadales</taxon>
        <taxon>Pseudomonadaceae</taxon>
        <taxon>Pseudomonas</taxon>
    </lineage>
</organism>
<proteinExistence type="predicted"/>
<evidence type="ECO:0000256" key="1">
    <source>
        <dbReference type="ARBA" id="ARBA00004141"/>
    </source>
</evidence>
<dbReference type="InterPro" id="IPR050638">
    <property type="entry name" value="AA-Vitamin_Transporters"/>
</dbReference>
<name>A0A7Y8EMT6_9PSED</name>
<dbReference type="SUPFAM" id="SSF103481">
    <property type="entry name" value="Multidrug resistance efflux transporter EmrE"/>
    <property type="match status" value="2"/>
</dbReference>
<comment type="caution">
    <text evidence="7">The sequence shown here is derived from an EMBL/GenBank/DDBJ whole genome shotgun (WGS) entry which is preliminary data.</text>
</comment>
<dbReference type="PANTHER" id="PTHR32322:SF9">
    <property type="entry name" value="AMINO-ACID METABOLITE EFFLUX PUMP-RELATED"/>
    <property type="match status" value="1"/>
</dbReference>
<keyword evidence="4 5" id="KW-0472">Membrane</keyword>
<gene>
    <name evidence="7" type="ORF">HX822_31605</name>
</gene>
<evidence type="ECO:0000256" key="3">
    <source>
        <dbReference type="ARBA" id="ARBA00022989"/>
    </source>
</evidence>